<evidence type="ECO:0000313" key="3">
    <source>
        <dbReference type="EMBL" id="EGZ27695.1"/>
    </source>
</evidence>
<reference evidence="3 4" key="1">
    <citation type="journal article" date="2006" name="Science">
        <title>Phytophthora genome sequences uncover evolutionary origins and mechanisms of pathogenesis.</title>
        <authorList>
            <person name="Tyler B.M."/>
            <person name="Tripathy S."/>
            <person name="Zhang X."/>
            <person name="Dehal P."/>
            <person name="Jiang R.H."/>
            <person name="Aerts A."/>
            <person name="Arredondo F.D."/>
            <person name="Baxter L."/>
            <person name="Bensasson D."/>
            <person name="Beynon J.L."/>
            <person name="Chapman J."/>
            <person name="Damasceno C.M."/>
            <person name="Dorrance A.E."/>
            <person name="Dou D."/>
            <person name="Dickerman A.W."/>
            <person name="Dubchak I.L."/>
            <person name="Garbelotto M."/>
            <person name="Gijzen M."/>
            <person name="Gordon S.G."/>
            <person name="Govers F."/>
            <person name="Grunwald N.J."/>
            <person name="Huang W."/>
            <person name="Ivors K.L."/>
            <person name="Jones R.W."/>
            <person name="Kamoun S."/>
            <person name="Krampis K."/>
            <person name="Lamour K.H."/>
            <person name="Lee M.K."/>
            <person name="McDonald W.H."/>
            <person name="Medina M."/>
            <person name="Meijer H.J."/>
            <person name="Nordberg E.K."/>
            <person name="Maclean D.J."/>
            <person name="Ospina-Giraldo M.D."/>
            <person name="Morris P.F."/>
            <person name="Phuntumart V."/>
            <person name="Putnam N.H."/>
            <person name="Rash S."/>
            <person name="Rose J.K."/>
            <person name="Sakihama Y."/>
            <person name="Salamov A.A."/>
            <person name="Savidor A."/>
            <person name="Scheuring C.F."/>
            <person name="Smith B.M."/>
            <person name="Sobral B.W."/>
            <person name="Terry A."/>
            <person name="Torto-Alalibo T.A."/>
            <person name="Win J."/>
            <person name="Xu Z."/>
            <person name="Zhang H."/>
            <person name="Grigoriev I.V."/>
            <person name="Rokhsar D.S."/>
            <person name="Boore J.L."/>
        </authorList>
    </citation>
    <scope>NUCLEOTIDE SEQUENCE [LARGE SCALE GENOMIC DNA]</scope>
    <source>
        <strain evidence="3 4">P6497</strain>
    </source>
</reference>
<keyword evidence="2" id="KW-1133">Transmembrane helix</keyword>
<dbReference type="GeneID" id="20643075"/>
<keyword evidence="2" id="KW-0812">Transmembrane</keyword>
<evidence type="ECO:0000313" key="4">
    <source>
        <dbReference type="Proteomes" id="UP000002640"/>
    </source>
</evidence>
<dbReference type="EMBL" id="JH159151">
    <property type="protein sequence ID" value="EGZ27695.1"/>
    <property type="molecule type" value="Genomic_DNA"/>
</dbReference>
<evidence type="ECO:0000256" key="1">
    <source>
        <dbReference type="SAM" id="MobiDB-lite"/>
    </source>
</evidence>
<accession>G4YGZ4</accession>
<dbReference type="AlphaFoldDB" id="G4YGZ4"/>
<sequence length="125" mass="13654">MPPPSKNRSAPGESPRPQQRSAGAPCPCVSRGGSTGICDLNVWQGTTLDDDAARSGRRLLRPNLPVIKCKHWTQIRFPGRLYHLVSLGWIPLLCVFVAVYVGVVGLFALLFDACHGYTKPRITSI</sequence>
<dbReference type="KEGG" id="psoj:PHYSODRAFT_308811"/>
<dbReference type="Proteomes" id="UP000002640">
    <property type="component" value="Unassembled WGS sequence"/>
</dbReference>
<proteinExistence type="predicted"/>
<keyword evidence="2" id="KW-0472">Membrane</keyword>
<feature type="transmembrane region" description="Helical" evidence="2">
    <location>
        <begin position="89"/>
        <end position="111"/>
    </location>
</feature>
<gene>
    <name evidence="3" type="ORF">PHYSODRAFT_308811</name>
</gene>
<keyword evidence="4" id="KW-1185">Reference proteome</keyword>
<dbReference type="SMR" id="G4YGZ4"/>
<dbReference type="RefSeq" id="XP_009514970.1">
    <property type="nucleotide sequence ID" value="XM_009516675.1"/>
</dbReference>
<evidence type="ECO:0000256" key="2">
    <source>
        <dbReference type="SAM" id="Phobius"/>
    </source>
</evidence>
<feature type="region of interest" description="Disordered" evidence="1">
    <location>
        <begin position="1"/>
        <end position="27"/>
    </location>
</feature>
<dbReference type="InParanoid" id="G4YGZ4"/>
<organism evidence="3 4">
    <name type="scientific">Phytophthora sojae (strain P6497)</name>
    <name type="common">Soybean stem and root rot agent</name>
    <name type="synonym">Phytophthora megasperma f. sp. glycines</name>
    <dbReference type="NCBI Taxonomy" id="1094619"/>
    <lineage>
        <taxon>Eukaryota</taxon>
        <taxon>Sar</taxon>
        <taxon>Stramenopiles</taxon>
        <taxon>Oomycota</taxon>
        <taxon>Peronosporomycetes</taxon>
        <taxon>Peronosporales</taxon>
        <taxon>Peronosporaceae</taxon>
        <taxon>Phytophthora</taxon>
    </lineage>
</organism>
<protein>
    <submittedName>
        <fullName evidence="3">Uncharacterized protein</fullName>
    </submittedName>
</protein>
<name>G4YGZ4_PHYSP</name>
<dbReference type="OMA" id="ICDLNVW"/>